<evidence type="ECO:0000256" key="2">
    <source>
        <dbReference type="ARBA" id="ARBA00006962"/>
    </source>
</evidence>
<name>A0A8J8M9K7_9FIRM</name>
<evidence type="ECO:0000256" key="3">
    <source>
        <dbReference type="ARBA" id="ARBA00022676"/>
    </source>
</evidence>
<comment type="similarity">
    <text evidence="2">Belongs to the glycosyltransferase 28 family.</text>
</comment>
<protein>
    <submittedName>
        <fullName evidence="7">CDP-glycerol glycerophosphotransferase family protein</fullName>
    </submittedName>
</protein>
<keyword evidence="3" id="KW-0328">Glycosyltransferase</keyword>
<dbReference type="InterPro" id="IPR050519">
    <property type="entry name" value="Glycosyltransf_28_UgtP"/>
</dbReference>
<dbReference type="Proteomes" id="UP000677305">
    <property type="component" value="Chromosome"/>
</dbReference>
<dbReference type="GO" id="GO:0016020">
    <property type="term" value="C:membrane"/>
    <property type="evidence" value="ECO:0007669"/>
    <property type="project" value="UniProtKB-SubCell"/>
</dbReference>
<sequence>MQTKCDILILTADFGSGHKSVSNAIKSYINDVDSNVNIEIVDMYKIIRPKLYKYIYKFFGILIKYGTPIYNFDYYKKNNNDKFGKLHSCYKSSSRRLARYLEDVQPSIIISTFPTCSAYVTKHKKDNNVSIPLITCITDIVKGSEWLHKGNDMYLVATDTVNKSIVKRGISKDSVITTGIPIRREFLEDKNLPELRQEYNVSQKDFVVLMMGGGLGLIPKEVSFYEWIAANKRIKLYIITGNNKDLYNKISKYNEYSNINILKYTDKVADIMAVTDLLITKPGGITLFEAIASNLPFIIYKPVLGQELENCRYIEEKELGYVVQSEKELIDKISLVMKHEDIRSKMIKSIKEEQKNIDMKSLADNIMSVYNLNK</sequence>
<reference evidence="7 8" key="1">
    <citation type="submission" date="2020-07" db="EMBL/GenBank/DDBJ databases">
        <title>Vallitalea guaymasensis genome.</title>
        <authorList>
            <person name="Postec A."/>
        </authorList>
    </citation>
    <scope>NUCLEOTIDE SEQUENCE [LARGE SCALE GENOMIC DNA]</scope>
    <source>
        <strain evidence="7 8">Ra1766G1</strain>
    </source>
</reference>
<gene>
    <name evidence="7" type="ORF">HYG85_07975</name>
</gene>
<dbReference type="EMBL" id="CP058561">
    <property type="protein sequence ID" value="QUH28857.1"/>
    <property type="molecule type" value="Genomic_DNA"/>
</dbReference>
<feature type="domain" description="Diacylglycerol glucosyltransferase N-terminal" evidence="6">
    <location>
        <begin position="18"/>
        <end position="182"/>
    </location>
</feature>
<dbReference type="KEGG" id="vgu:HYG85_07975"/>
<keyword evidence="8" id="KW-1185">Reference proteome</keyword>
<organism evidence="7 8">
    <name type="scientific">Vallitalea guaymasensis</name>
    <dbReference type="NCBI Taxonomy" id="1185412"/>
    <lineage>
        <taxon>Bacteria</taxon>
        <taxon>Bacillati</taxon>
        <taxon>Bacillota</taxon>
        <taxon>Clostridia</taxon>
        <taxon>Lachnospirales</taxon>
        <taxon>Vallitaleaceae</taxon>
        <taxon>Vallitalea</taxon>
    </lineage>
</organism>
<keyword evidence="4" id="KW-0808">Transferase</keyword>
<dbReference type="InterPro" id="IPR007235">
    <property type="entry name" value="Glyco_trans_28_C"/>
</dbReference>
<dbReference type="PANTHER" id="PTHR43025:SF3">
    <property type="entry name" value="MONOGALACTOSYLDIACYLGLYCEROL SYNTHASE 1, CHLOROPLASTIC"/>
    <property type="match status" value="1"/>
</dbReference>
<evidence type="ECO:0000313" key="8">
    <source>
        <dbReference type="Proteomes" id="UP000677305"/>
    </source>
</evidence>
<dbReference type="SUPFAM" id="SSF53756">
    <property type="entry name" value="UDP-Glycosyltransferase/glycogen phosphorylase"/>
    <property type="match status" value="1"/>
</dbReference>
<feature type="domain" description="Glycosyl transferase family 28 C-terminal" evidence="5">
    <location>
        <begin position="226"/>
        <end position="356"/>
    </location>
</feature>
<dbReference type="Pfam" id="PF06925">
    <property type="entry name" value="MGDG_synth"/>
    <property type="match status" value="1"/>
</dbReference>
<dbReference type="PANTHER" id="PTHR43025">
    <property type="entry name" value="MONOGALACTOSYLDIACYLGLYCEROL SYNTHASE"/>
    <property type="match status" value="1"/>
</dbReference>
<evidence type="ECO:0000256" key="1">
    <source>
        <dbReference type="ARBA" id="ARBA00004370"/>
    </source>
</evidence>
<evidence type="ECO:0000259" key="5">
    <source>
        <dbReference type="Pfam" id="PF04101"/>
    </source>
</evidence>
<dbReference type="Gene3D" id="3.40.50.2000">
    <property type="entry name" value="Glycogen Phosphorylase B"/>
    <property type="match status" value="1"/>
</dbReference>
<evidence type="ECO:0000256" key="4">
    <source>
        <dbReference type="ARBA" id="ARBA00022679"/>
    </source>
</evidence>
<dbReference type="AlphaFoldDB" id="A0A8J8M9K7"/>
<dbReference type="Pfam" id="PF04101">
    <property type="entry name" value="Glyco_tran_28_C"/>
    <property type="match status" value="1"/>
</dbReference>
<dbReference type="InterPro" id="IPR009695">
    <property type="entry name" value="Diacylglyc_glucosyltr_N"/>
</dbReference>
<dbReference type="GO" id="GO:0009247">
    <property type="term" value="P:glycolipid biosynthetic process"/>
    <property type="evidence" value="ECO:0007669"/>
    <property type="project" value="InterPro"/>
</dbReference>
<evidence type="ECO:0000313" key="7">
    <source>
        <dbReference type="EMBL" id="QUH28857.1"/>
    </source>
</evidence>
<dbReference type="GO" id="GO:0016758">
    <property type="term" value="F:hexosyltransferase activity"/>
    <property type="evidence" value="ECO:0007669"/>
    <property type="project" value="InterPro"/>
</dbReference>
<evidence type="ECO:0000259" key="6">
    <source>
        <dbReference type="Pfam" id="PF06925"/>
    </source>
</evidence>
<proteinExistence type="inferred from homology"/>
<comment type="subcellular location">
    <subcellularLocation>
        <location evidence="1">Membrane</location>
    </subcellularLocation>
</comment>
<dbReference type="RefSeq" id="WP_212693060.1">
    <property type="nucleotide sequence ID" value="NZ_CP058561.1"/>
</dbReference>
<accession>A0A8J8M9K7</accession>